<sequence>MQQLISQGAEARIYKIQFLGDLAILKERLSKQYRLKALDDRITTERVKTESRLLSKARQLGVNVPHLYYVDNNQIIMMYIDGIKLKDYLNNLEKENKANEIQQILTLVAQDIAKLHNGGIIHGDLTTSNILVQNSKPYFIDFGLSYTKVGFAEDYAVDLYVLEKAFLSTHPTLENEFQILLEEYKKLQTKGKEVDLKLREVRQRGRKKVAFG</sequence>
<dbReference type="GO" id="GO:0000408">
    <property type="term" value="C:EKC/KEOPS complex"/>
    <property type="evidence" value="ECO:0007669"/>
    <property type="project" value="TreeGrafter"/>
</dbReference>
<dbReference type="Proteomes" id="UP000688137">
    <property type="component" value="Unassembled WGS sequence"/>
</dbReference>
<evidence type="ECO:0000256" key="2">
    <source>
        <dbReference type="ARBA" id="ARBA00012513"/>
    </source>
</evidence>
<dbReference type="AlphaFoldDB" id="A0A8S1JMA0"/>
<keyword evidence="6" id="KW-0547">Nucleotide-binding</keyword>
<gene>
    <name evidence="12" type="ORF">PPRIM_AZ9-3.1.T0040567</name>
</gene>
<dbReference type="GO" id="GO:0005524">
    <property type="term" value="F:ATP binding"/>
    <property type="evidence" value="ECO:0007669"/>
    <property type="project" value="UniProtKB-KW"/>
</dbReference>
<dbReference type="OMA" id="HKLYMEY"/>
<dbReference type="GO" id="GO:0005634">
    <property type="term" value="C:nucleus"/>
    <property type="evidence" value="ECO:0007669"/>
    <property type="project" value="TreeGrafter"/>
</dbReference>
<dbReference type="InterPro" id="IPR008266">
    <property type="entry name" value="Tyr_kinase_AS"/>
</dbReference>
<dbReference type="InterPro" id="IPR000719">
    <property type="entry name" value="Prot_kinase_dom"/>
</dbReference>
<dbReference type="InterPro" id="IPR022495">
    <property type="entry name" value="Bud32"/>
</dbReference>
<dbReference type="GO" id="GO:0005829">
    <property type="term" value="C:cytosol"/>
    <property type="evidence" value="ECO:0007669"/>
    <property type="project" value="TreeGrafter"/>
</dbReference>
<keyword evidence="7" id="KW-0418">Kinase</keyword>
<dbReference type="PANTHER" id="PTHR12209">
    <property type="entry name" value="NON-SPECIFIC SERINE/THREONINE PROTEIN KINASE"/>
    <property type="match status" value="1"/>
</dbReference>
<comment type="similarity">
    <text evidence="1">Belongs to the protein kinase superfamily. BUD32 family.</text>
</comment>
<dbReference type="GO" id="GO:0008033">
    <property type="term" value="P:tRNA processing"/>
    <property type="evidence" value="ECO:0007669"/>
    <property type="project" value="UniProtKB-KW"/>
</dbReference>
<comment type="catalytic activity">
    <reaction evidence="9">
        <text>L-threonyl-[protein] + ATP = O-phospho-L-threonyl-[protein] + ADP + H(+)</text>
        <dbReference type="Rhea" id="RHEA:46608"/>
        <dbReference type="Rhea" id="RHEA-COMP:11060"/>
        <dbReference type="Rhea" id="RHEA-COMP:11605"/>
        <dbReference type="ChEBI" id="CHEBI:15378"/>
        <dbReference type="ChEBI" id="CHEBI:30013"/>
        <dbReference type="ChEBI" id="CHEBI:30616"/>
        <dbReference type="ChEBI" id="CHEBI:61977"/>
        <dbReference type="ChEBI" id="CHEBI:456216"/>
        <dbReference type="EC" id="2.7.11.1"/>
    </reaction>
</comment>
<dbReference type="FunFam" id="3.30.200.20:FF:000201">
    <property type="entry name" value="TP53-regulating kinase isoform X1"/>
    <property type="match status" value="1"/>
</dbReference>
<dbReference type="NCBIfam" id="TIGR03724">
    <property type="entry name" value="arch_bud32"/>
    <property type="match status" value="1"/>
</dbReference>
<dbReference type="Pfam" id="PF01163">
    <property type="entry name" value="RIO1"/>
    <property type="match status" value="1"/>
</dbReference>
<keyword evidence="3" id="KW-0723">Serine/threonine-protein kinase</keyword>
<name>A0A8S1JMA0_PARPR</name>
<evidence type="ECO:0000256" key="9">
    <source>
        <dbReference type="ARBA" id="ARBA00047899"/>
    </source>
</evidence>
<protein>
    <recommendedName>
        <fullName evidence="2">non-specific serine/threonine protein kinase</fullName>
        <ecNumber evidence="2">2.7.11.1</ecNumber>
    </recommendedName>
</protein>
<evidence type="ECO:0000313" key="13">
    <source>
        <dbReference type="Proteomes" id="UP000688137"/>
    </source>
</evidence>
<evidence type="ECO:0000256" key="5">
    <source>
        <dbReference type="ARBA" id="ARBA00022694"/>
    </source>
</evidence>
<comment type="caution">
    <text evidence="12">The sequence shown here is derived from an EMBL/GenBank/DDBJ whole genome shotgun (WGS) entry which is preliminary data.</text>
</comment>
<evidence type="ECO:0000256" key="7">
    <source>
        <dbReference type="ARBA" id="ARBA00022777"/>
    </source>
</evidence>
<evidence type="ECO:0000313" key="12">
    <source>
        <dbReference type="EMBL" id="CAD8043343.1"/>
    </source>
</evidence>
<keyword evidence="5" id="KW-0819">tRNA processing</keyword>
<evidence type="ECO:0000256" key="8">
    <source>
        <dbReference type="ARBA" id="ARBA00022840"/>
    </source>
</evidence>
<dbReference type="PROSITE" id="PS00109">
    <property type="entry name" value="PROTEIN_KINASE_TYR"/>
    <property type="match status" value="1"/>
</dbReference>
<dbReference type="PROSITE" id="PS50011">
    <property type="entry name" value="PROTEIN_KINASE_DOM"/>
    <property type="match status" value="1"/>
</dbReference>
<organism evidence="12 13">
    <name type="scientific">Paramecium primaurelia</name>
    <dbReference type="NCBI Taxonomy" id="5886"/>
    <lineage>
        <taxon>Eukaryota</taxon>
        <taxon>Sar</taxon>
        <taxon>Alveolata</taxon>
        <taxon>Ciliophora</taxon>
        <taxon>Intramacronucleata</taxon>
        <taxon>Oligohymenophorea</taxon>
        <taxon>Peniculida</taxon>
        <taxon>Parameciidae</taxon>
        <taxon>Paramecium</taxon>
    </lineage>
</organism>
<keyword evidence="4" id="KW-0808">Transferase</keyword>
<evidence type="ECO:0000256" key="1">
    <source>
        <dbReference type="ARBA" id="ARBA00010630"/>
    </source>
</evidence>
<keyword evidence="8" id="KW-0067">ATP-binding</keyword>
<evidence type="ECO:0000259" key="11">
    <source>
        <dbReference type="PROSITE" id="PS50011"/>
    </source>
</evidence>
<reference evidence="12" key="1">
    <citation type="submission" date="2021-01" db="EMBL/GenBank/DDBJ databases">
        <authorList>
            <consortium name="Genoscope - CEA"/>
            <person name="William W."/>
        </authorList>
    </citation>
    <scope>NUCLEOTIDE SEQUENCE</scope>
</reference>
<accession>A0A8S1JMA0</accession>
<evidence type="ECO:0000256" key="4">
    <source>
        <dbReference type="ARBA" id="ARBA00022679"/>
    </source>
</evidence>
<evidence type="ECO:0000256" key="10">
    <source>
        <dbReference type="ARBA" id="ARBA00048679"/>
    </source>
</evidence>
<evidence type="ECO:0000256" key="3">
    <source>
        <dbReference type="ARBA" id="ARBA00022527"/>
    </source>
</evidence>
<keyword evidence="13" id="KW-1185">Reference proteome</keyword>
<comment type="catalytic activity">
    <reaction evidence="10">
        <text>L-seryl-[protein] + ATP = O-phospho-L-seryl-[protein] + ADP + H(+)</text>
        <dbReference type="Rhea" id="RHEA:17989"/>
        <dbReference type="Rhea" id="RHEA-COMP:9863"/>
        <dbReference type="Rhea" id="RHEA-COMP:11604"/>
        <dbReference type="ChEBI" id="CHEBI:15378"/>
        <dbReference type="ChEBI" id="CHEBI:29999"/>
        <dbReference type="ChEBI" id="CHEBI:30616"/>
        <dbReference type="ChEBI" id="CHEBI:83421"/>
        <dbReference type="ChEBI" id="CHEBI:456216"/>
        <dbReference type="EC" id="2.7.11.1"/>
    </reaction>
</comment>
<dbReference type="GO" id="GO:0004674">
    <property type="term" value="F:protein serine/threonine kinase activity"/>
    <property type="evidence" value="ECO:0007669"/>
    <property type="project" value="UniProtKB-KW"/>
</dbReference>
<dbReference type="PANTHER" id="PTHR12209:SF0">
    <property type="entry name" value="EKC_KEOPS COMPLEX SUBUNIT TP53RK"/>
    <property type="match status" value="1"/>
</dbReference>
<dbReference type="GO" id="GO:0070525">
    <property type="term" value="P:tRNA threonylcarbamoyladenosine metabolic process"/>
    <property type="evidence" value="ECO:0007669"/>
    <property type="project" value="TreeGrafter"/>
</dbReference>
<dbReference type="EC" id="2.7.11.1" evidence="2"/>
<dbReference type="EMBL" id="CAJJDM010000001">
    <property type="protein sequence ID" value="CAD8043343.1"/>
    <property type="molecule type" value="Genomic_DNA"/>
</dbReference>
<feature type="domain" description="Protein kinase" evidence="11">
    <location>
        <begin position="1"/>
        <end position="212"/>
    </location>
</feature>
<proteinExistence type="inferred from homology"/>
<evidence type="ECO:0000256" key="6">
    <source>
        <dbReference type="ARBA" id="ARBA00022741"/>
    </source>
</evidence>
<dbReference type="InterPro" id="IPR018934">
    <property type="entry name" value="RIO_dom"/>
</dbReference>